<gene>
    <name evidence="1" type="ORF">DHETER_LOCUS116</name>
</gene>
<protein>
    <submittedName>
        <fullName evidence="1">10485_t:CDS:1</fullName>
    </submittedName>
</protein>
<evidence type="ECO:0000313" key="2">
    <source>
        <dbReference type="Proteomes" id="UP000789702"/>
    </source>
</evidence>
<sequence>MPLQPQKLDDINILNSFCSTLSGENFLVKDSIIEEKRILLFTTKANIQHLSNFLYWIMDSTFKTAPTIFRQLYTIHALVGTGDNSRVLPLIYALITKKSEFLYRALFQDLIEFAEENNILLSPTAIFIDFELVAINASHIEFPNDFSIKLHQLFALAFLLSNKIPAAFDILKEEMPTKTKEPFTTSFSTTNVEFQKEQQKVEHQVEAIIRGAQHQTPKKGTIEREQRFDIIINN</sequence>
<keyword evidence="2" id="KW-1185">Reference proteome</keyword>
<evidence type="ECO:0000313" key="1">
    <source>
        <dbReference type="EMBL" id="CAG8438931.1"/>
    </source>
</evidence>
<comment type="caution">
    <text evidence="1">The sequence shown here is derived from an EMBL/GenBank/DDBJ whole genome shotgun (WGS) entry which is preliminary data.</text>
</comment>
<reference evidence="1" key="1">
    <citation type="submission" date="2021-06" db="EMBL/GenBank/DDBJ databases">
        <authorList>
            <person name="Kallberg Y."/>
            <person name="Tangrot J."/>
            <person name="Rosling A."/>
        </authorList>
    </citation>
    <scope>NUCLEOTIDE SEQUENCE</scope>
    <source>
        <strain evidence="1">IL203A</strain>
    </source>
</reference>
<dbReference type="Proteomes" id="UP000789702">
    <property type="component" value="Unassembled WGS sequence"/>
</dbReference>
<proteinExistence type="predicted"/>
<name>A0ACA9JVU0_9GLOM</name>
<accession>A0ACA9JVU0</accession>
<organism evidence="1 2">
    <name type="scientific">Dentiscutata heterogama</name>
    <dbReference type="NCBI Taxonomy" id="1316150"/>
    <lineage>
        <taxon>Eukaryota</taxon>
        <taxon>Fungi</taxon>
        <taxon>Fungi incertae sedis</taxon>
        <taxon>Mucoromycota</taxon>
        <taxon>Glomeromycotina</taxon>
        <taxon>Glomeromycetes</taxon>
        <taxon>Diversisporales</taxon>
        <taxon>Gigasporaceae</taxon>
        <taxon>Dentiscutata</taxon>
    </lineage>
</organism>
<dbReference type="EMBL" id="CAJVPU010000045">
    <property type="protein sequence ID" value="CAG8438931.1"/>
    <property type="molecule type" value="Genomic_DNA"/>
</dbReference>